<protein>
    <submittedName>
        <fullName evidence="10">Uncharacterized protein</fullName>
    </submittedName>
</protein>
<evidence type="ECO:0000256" key="5">
    <source>
        <dbReference type="ARBA" id="ARBA00022989"/>
    </source>
</evidence>
<dbReference type="EMBL" id="LGRX02008060">
    <property type="protein sequence ID" value="KAK3273979.1"/>
    <property type="molecule type" value="Genomic_DNA"/>
</dbReference>
<feature type="signal peptide" evidence="9">
    <location>
        <begin position="1"/>
        <end position="21"/>
    </location>
</feature>
<evidence type="ECO:0000256" key="8">
    <source>
        <dbReference type="SAM" id="Phobius"/>
    </source>
</evidence>
<reference evidence="10 11" key="1">
    <citation type="journal article" date="2015" name="Genome Biol. Evol.">
        <title>Comparative Genomics of a Bacterivorous Green Alga Reveals Evolutionary Causalities and Consequences of Phago-Mixotrophic Mode of Nutrition.</title>
        <authorList>
            <person name="Burns J.A."/>
            <person name="Paasch A."/>
            <person name="Narechania A."/>
            <person name="Kim E."/>
        </authorList>
    </citation>
    <scope>NUCLEOTIDE SEQUENCE [LARGE SCALE GENOMIC DNA]</scope>
    <source>
        <strain evidence="10 11">PLY_AMNH</strain>
    </source>
</reference>
<accession>A0AAE0L6W7</accession>
<dbReference type="AlphaFoldDB" id="A0AAE0L6W7"/>
<evidence type="ECO:0000256" key="7">
    <source>
        <dbReference type="ARBA" id="ARBA00023136"/>
    </source>
</evidence>
<dbReference type="GO" id="GO:0005254">
    <property type="term" value="F:chloride channel activity"/>
    <property type="evidence" value="ECO:0007669"/>
    <property type="project" value="InterPro"/>
</dbReference>
<keyword evidence="2" id="KW-0813">Transport</keyword>
<proteinExistence type="predicted"/>
<comment type="subcellular location">
    <subcellularLocation>
        <location evidence="1">Cell membrane</location>
        <topology evidence="1">Multi-pass membrane protein</topology>
    </subcellularLocation>
</comment>
<evidence type="ECO:0000256" key="6">
    <source>
        <dbReference type="ARBA" id="ARBA00023065"/>
    </source>
</evidence>
<keyword evidence="9" id="KW-0732">Signal</keyword>
<dbReference type="PANTHER" id="PTHR33281:SF19">
    <property type="entry name" value="VOLTAGE-DEPENDENT ANION CHANNEL-FORMING PROTEIN YNEE"/>
    <property type="match status" value="1"/>
</dbReference>
<sequence>MIPFTVTSAALSLLLVFRTNASYDRWWEGRKLWGLLLIRSRDFVRQGLTFFGPDEDELKARLVRYTTAFNYALKVHLRGDEDLKTELKDVLEPKELDAALQDPHPSNHILFVLSTIVNRAKINNLQASRMDENLTTFSDILGACERILRAPIPLSYTRHTSRSLILWLTLLPMALVGDCGWLTIPIEAFIAMVLLGIEDIGVQIEEPFSILPLEAICKTVDANNRALYGQQRSVWELAEGQSP</sequence>
<evidence type="ECO:0000256" key="3">
    <source>
        <dbReference type="ARBA" id="ARBA00022475"/>
    </source>
</evidence>
<dbReference type="InterPro" id="IPR044669">
    <property type="entry name" value="YneE/VCCN1/2-like"/>
</dbReference>
<feature type="chain" id="PRO_5042115795" evidence="9">
    <location>
        <begin position="22"/>
        <end position="243"/>
    </location>
</feature>
<feature type="transmembrane region" description="Helical" evidence="8">
    <location>
        <begin position="164"/>
        <end position="184"/>
    </location>
</feature>
<keyword evidence="11" id="KW-1185">Reference proteome</keyword>
<dbReference type="PANTHER" id="PTHR33281">
    <property type="entry name" value="UPF0187 PROTEIN YNEE"/>
    <property type="match status" value="1"/>
</dbReference>
<dbReference type="Pfam" id="PF25539">
    <property type="entry name" value="Bestrophin_2"/>
    <property type="match status" value="1"/>
</dbReference>
<dbReference type="GO" id="GO:0005886">
    <property type="term" value="C:plasma membrane"/>
    <property type="evidence" value="ECO:0007669"/>
    <property type="project" value="UniProtKB-SubCell"/>
</dbReference>
<keyword evidence="6" id="KW-0406">Ion transport</keyword>
<evidence type="ECO:0000256" key="2">
    <source>
        <dbReference type="ARBA" id="ARBA00022448"/>
    </source>
</evidence>
<evidence type="ECO:0000313" key="10">
    <source>
        <dbReference type="EMBL" id="KAK3273979.1"/>
    </source>
</evidence>
<keyword evidence="5 8" id="KW-1133">Transmembrane helix</keyword>
<evidence type="ECO:0000256" key="4">
    <source>
        <dbReference type="ARBA" id="ARBA00022692"/>
    </source>
</evidence>
<evidence type="ECO:0000256" key="9">
    <source>
        <dbReference type="SAM" id="SignalP"/>
    </source>
</evidence>
<dbReference type="Proteomes" id="UP001190700">
    <property type="component" value="Unassembled WGS sequence"/>
</dbReference>
<organism evidence="10 11">
    <name type="scientific">Cymbomonas tetramitiformis</name>
    <dbReference type="NCBI Taxonomy" id="36881"/>
    <lineage>
        <taxon>Eukaryota</taxon>
        <taxon>Viridiplantae</taxon>
        <taxon>Chlorophyta</taxon>
        <taxon>Pyramimonadophyceae</taxon>
        <taxon>Pyramimonadales</taxon>
        <taxon>Pyramimonadaceae</taxon>
        <taxon>Cymbomonas</taxon>
    </lineage>
</organism>
<keyword evidence="3" id="KW-1003">Cell membrane</keyword>
<gene>
    <name evidence="10" type="ORF">CYMTET_17814</name>
</gene>
<name>A0AAE0L6W7_9CHLO</name>
<evidence type="ECO:0000313" key="11">
    <source>
        <dbReference type="Proteomes" id="UP001190700"/>
    </source>
</evidence>
<evidence type="ECO:0000256" key="1">
    <source>
        <dbReference type="ARBA" id="ARBA00004651"/>
    </source>
</evidence>
<keyword evidence="7 8" id="KW-0472">Membrane</keyword>
<keyword evidence="4 8" id="KW-0812">Transmembrane</keyword>
<comment type="caution">
    <text evidence="10">The sequence shown here is derived from an EMBL/GenBank/DDBJ whole genome shotgun (WGS) entry which is preliminary data.</text>
</comment>